<dbReference type="Proteomes" id="UP001164819">
    <property type="component" value="Chromosome"/>
</dbReference>
<dbReference type="AlphaFoldDB" id="A0A9E9NS93"/>
<evidence type="ECO:0000313" key="1">
    <source>
        <dbReference type="EMBL" id="WAV92073.1"/>
    </source>
</evidence>
<reference evidence="1" key="1">
    <citation type="journal article" date="2022" name="Front. Microbiol.">
        <title>New perspectives on an old grouping: The genomic and phenotypic variability of Oxalobacter formigenes and the implications for calcium oxalate stone prevention.</title>
        <authorList>
            <person name="Chmiel J.A."/>
            <person name="Carr C."/>
            <person name="Stuivenberg G.A."/>
            <person name="Venema R."/>
            <person name="Chanyi R.M."/>
            <person name="Al K.F."/>
            <person name="Giguere D."/>
            <person name="Say H."/>
            <person name="Akouris P.P."/>
            <person name="Dominguez Romero S.A."/>
            <person name="Kwong A."/>
            <person name="Tai V."/>
            <person name="Koval S.F."/>
            <person name="Razvi H."/>
            <person name="Bjazevic J."/>
            <person name="Burton J.P."/>
        </authorList>
    </citation>
    <scope>NUCLEOTIDE SEQUENCE</scope>
    <source>
        <strain evidence="1">OxK</strain>
    </source>
</reference>
<gene>
    <name evidence="1" type="ORF">NB646_04980</name>
</gene>
<dbReference type="RefSeq" id="WP_269284453.1">
    <property type="nucleotide sequence ID" value="NZ_CP098251.1"/>
</dbReference>
<sequence length="60" mass="6563">MEKKLVILAATLVARLIWRLTKITSGPLRMAVFLAVQAAITVLVPVVRNRLGKKRPAKAA</sequence>
<dbReference type="EMBL" id="CP098251">
    <property type="protein sequence ID" value="WAV92073.1"/>
    <property type="molecule type" value="Genomic_DNA"/>
</dbReference>
<proteinExistence type="predicted"/>
<name>A0A9E9NS93_9BURK</name>
<protein>
    <submittedName>
        <fullName evidence="1">Uncharacterized protein</fullName>
    </submittedName>
</protein>
<accession>A0A9E9NS93</accession>
<organism evidence="1">
    <name type="scientific">Oxalobacter aliiformigenes</name>
    <dbReference type="NCBI Taxonomy" id="2946593"/>
    <lineage>
        <taxon>Bacteria</taxon>
        <taxon>Pseudomonadati</taxon>
        <taxon>Pseudomonadota</taxon>
        <taxon>Betaproteobacteria</taxon>
        <taxon>Burkholderiales</taxon>
        <taxon>Oxalobacteraceae</taxon>
        <taxon>Oxalobacter</taxon>
    </lineage>
</organism>